<protein>
    <submittedName>
        <fullName evidence="8">Uncharacterized protein</fullName>
    </submittedName>
</protein>
<dbReference type="Gene3D" id="3.80.10.10">
    <property type="entry name" value="Ribonuclease Inhibitor"/>
    <property type="match status" value="3"/>
</dbReference>
<dbReference type="SUPFAM" id="SSF52058">
    <property type="entry name" value="L domain-like"/>
    <property type="match status" value="2"/>
</dbReference>
<keyword evidence="4" id="KW-0611">Plant defense</keyword>
<evidence type="ECO:0000256" key="4">
    <source>
        <dbReference type="ARBA" id="ARBA00022821"/>
    </source>
</evidence>
<dbReference type="InterPro" id="IPR056789">
    <property type="entry name" value="LRR_R13L1-DRL21"/>
</dbReference>
<dbReference type="InterPro" id="IPR003591">
    <property type="entry name" value="Leu-rich_rpt_typical-subtyp"/>
</dbReference>
<feature type="domain" description="R13L1/DRL21-like LRR repeat region" evidence="7">
    <location>
        <begin position="349"/>
        <end position="472"/>
    </location>
</feature>
<keyword evidence="9" id="KW-1185">Reference proteome</keyword>
<proteinExistence type="predicted"/>
<feature type="signal peptide" evidence="5">
    <location>
        <begin position="1"/>
        <end position="20"/>
    </location>
</feature>
<reference evidence="8 9" key="1">
    <citation type="submission" date="2019-01" db="EMBL/GenBank/DDBJ databases">
        <title>Sequencing of cultivated peanut Arachis hypogaea provides insights into genome evolution and oil improvement.</title>
        <authorList>
            <person name="Chen X."/>
        </authorList>
    </citation>
    <scope>NUCLEOTIDE SEQUENCE [LARGE SCALE GENOMIC DNA]</scope>
    <source>
        <strain evidence="9">cv. Fuhuasheng</strain>
        <tissue evidence="8">Leaves</tissue>
    </source>
</reference>
<evidence type="ECO:0000256" key="1">
    <source>
        <dbReference type="ARBA" id="ARBA00022614"/>
    </source>
</evidence>
<comment type="caution">
    <text evidence="8">The sequence shown here is derived from an EMBL/GenBank/DDBJ whole genome shotgun (WGS) entry which is preliminary data.</text>
</comment>
<dbReference type="PANTHER" id="PTHR47186">
    <property type="entry name" value="LEUCINE-RICH REPEAT-CONTAINING PROTEIN 57"/>
    <property type="match status" value="1"/>
</dbReference>
<dbReference type="InterPro" id="IPR032675">
    <property type="entry name" value="LRR_dom_sf"/>
</dbReference>
<evidence type="ECO:0000313" key="8">
    <source>
        <dbReference type="EMBL" id="RYR27345.1"/>
    </source>
</evidence>
<dbReference type="Pfam" id="PF13855">
    <property type="entry name" value="LRR_8"/>
    <property type="match status" value="1"/>
</dbReference>
<evidence type="ECO:0000256" key="5">
    <source>
        <dbReference type="SAM" id="SignalP"/>
    </source>
</evidence>
<keyword evidence="2" id="KW-0677">Repeat</keyword>
<feature type="domain" description="Disease resistance N-terminal" evidence="6">
    <location>
        <begin position="17"/>
        <end position="103"/>
    </location>
</feature>
<dbReference type="Pfam" id="PF25019">
    <property type="entry name" value="LRR_R13L1-DRL21"/>
    <property type="match status" value="1"/>
</dbReference>
<dbReference type="Pfam" id="PF18052">
    <property type="entry name" value="Rx_N"/>
    <property type="match status" value="1"/>
</dbReference>
<evidence type="ECO:0000259" key="7">
    <source>
        <dbReference type="Pfam" id="PF25019"/>
    </source>
</evidence>
<dbReference type="GO" id="GO:0000166">
    <property type="term" value="F:nucleotide binding"/>
    <property type="evidence" value="ECO:0007669"/>
    <property type="project" value="UniProtKB-KW"/>
</dbReference>
<sequence>MAAAVAVVVGEALLSAAVEALVGKISTEISEFYRSKNLDESLLEKLKLTLLSLHAFLNDAEEKQISNAAVKAWMDELTQALFDADDFIDDIATDALRRKVEANYLHRQTVTAKVRKVLSSPFKRPYQEINSQMQKSFERLEHFAQRAHNLPLEKGVSRSVWRATPTNSAVDDSAICGRDDEKQNLRDMFNHFGELDSLHGLKGLRTLTALPFEFNFWFPGHYLANGVLHELLVALKQLRVLSLSDYRNITVLPNSIGDLKHLRYLDLSSTRIERLPPAICKLYNLQTLLLSHCCNLSELPEEMGKLVNLRCLDIEGTKLQEMPVEIAKLENLQTLSRFIVSKQQHGLKLAEMRKFSHLQGKLCISKLENVFDLSDASQANLKEKKQIEELSLEWSDSILEDSHQVVLEHLQPSTNLKKLTVKCYGGTSFPNWFGDSSFGNIVCLRIEDCRHCSSLPPLGRLQSLKELFISGMRSVKSIGSEFYGGNSPSFQPFPSLETLSFESMAEWEEWNKIDGITSEFPRLSKLSLTSCPKLKGNLASNLPCLVRLDVEDCCLLESEFSGEVDNRNIMRRMNVFNFNSLQQLSLYEIPSLTSFPSNGLPRALKSLVIDGCESLEFPSHEFLHSCKALEVLSIMSSCCSLTSFPLGSLPVLKRLMLLRCENLESISILEEAAARQSLMFLEHLHVYMCHELESISLLDSSTPNLSYFWVEKCDKMNSLPEPINNLSGLQTLYIFDVPNLESIAEEGLPINLRTLGVGNEEGVYCNTAITKWGLDRLTSLSELSIKGEYLVKKLMEIQVPLLPNSLETLIIEDARGIQHLDGKWLQHLTSLKKLKLLRCDKLKSLPKEGLPSSISSLEMMICPMLRASYERKKGKEWSKIAHIPLIISYWELST</sequence>
<dbReference type="GO" id="GO:0006952">
    <property type="term" value="P:defense response"/>
    <property type="evidence" value="ECO:0007669"/>
    <property type="project" value="UniProtKB-KW"/>
</dbReference>
<dbReference type="AlphaFoldDB" id="A0A445ALR8"/>
<dbReference type="EMBL" id="SDMP01000011">
    <property type="protein sequence ID" value="RYR27345.1"/>
    <property type="molecule type" value="Genomic_DNA"/>
</dbReference>
<organism evidence="8 9">
    <name type="scientific">Arachis hypogaea</name>
    <name type="common">Peanut</name>
    <dbReference type="NCBI Taxonomy" id="3818"/>
    <lineage>
        <taxon>Eukaryota</taxon>
        <taxon>Viridiplantae</taxon>
        <taxon>Streptophyta</taxon>
        <taxon>Embryophyta</taxon>
        <taxon>Tracheophyta</taxon>
        <taxon>Spermatophyta</taxon>
        <taxon>Magnoliopsida</taxon>
        <taxon>eudicotyledons</taxon>
        <taxon>Gunneridae</taxon>
        <taxon>Pentapetalae</taxon>
        <taxon>rosids</taxon>
        <taxon>fabids</taxon>
        <taxon>Fabales</taxon>
        <taxon>Fabaceae</taxon>
        <taxon>Papilionoideae</taxon>
        <taxon>50 kb inversion clade</taxon>
        <taxon>dalbergioids sensu lato</taxon>
        <taxon>Dalbergieae</taxon>
        <taxon>Pterocarpus clade</taxon>
        <taxon>Arachis</taxon>
    </lineage>
</organism>
<evidence type="ECO:0000259" key="6">
    <source>
        <dbReference type="Pfam" id="PF18052"/>
    </source>
</evidence>
<feature type="chain" id="PRO_5019183020" evidence="5">
    <location>
        <begin position="21"/>
        <end position="894"/>
    </location>
</feature>
<evidence type="ECO:0000256" key="3">
    <source>
        <dbReference type="ARBA" id="ARBA00022741"/>
    </source>
</evidence>
<dbReference type="Proteomes" id="UP000289738">
    <property type="component" value="Chromosome B01"/>
</dbReference>
<dbReference type="InterPro" id="IPR041118">
    <property type="entry name" value="Rx_N"/>
</dbReference>
<dbReference type="Gene3D" id="1.20.5.4130">
    <property type="match status" value="1"/>
</dbReference>
<evidence type="ECO:0000313" key="9">
    <source>
        <dbReference type="Proteomes" id="UP000289738"/>
    </source>
</evidence>
<evidence type="ECO:0000256" key="2">
    <source>
        <dbReference type="ARBA" id="ARBA00022737"/>
    </source>
</evidence>
<gene>
    <name evidence="8" type="ORF">Ahy_B01g051393</name>
</gene>
<keyword evidence="3" id="KW-0547">Nucleotide-binding</keyword>
<dbReference type="PANTHER" id="PTHR47186:SF18">
    <property type="entry name" value="RX N-TERMINAL DOMAIN-CONTAINING PROTEIN"/>
    <property type="match status" value="1"/>
</dbReference>
<accession>A0A445ALR8</accession>
<keyword evidence="5" id="KW-0732">Signal</keyword>
<dbReference type="InterPro" id="IPR001611">
    <property type="entry name" value="Leu-rich_rpt"/>
</dbReference>
<name>A0A445ALR8_ARAHY</name>
<dbReference type="SMART" id="SM00369">
    <property type="entry name" value="LRR_TYP"/>
    <property type="match status" value="2"/>
</dbReference>
<keyword evidence="1" id="KW-0433">Leucine-rich repeat</keyword>